<dbReference type="EMBL" id="KL363246">
    <property type="protein sequence ID" value="KFD50906.1"/>
    <property type="molecule type" value="Genomic_DNA"/>
</dbReference>
<dbReference type="EMBL" id="KL367540">
    <property type="protein sequence ID" value="KFD65334.1"/>
    <property type="molecule type" value="Genomic_DNA"/>
</dbReference>
<evidence type="ECO:0000313" key="3">
    <source>
        <dbReference type="EMBL" id="KFD65334.1"/>
    </source>
</evidence>
<feature type="compositionally biased region" description="Polar residues" evidence="1">
    <location>
        <begin position="82"/>
        <end position="106"/>
    </location>
</feature>
<dbReference type="AlphaFoldDB" id="A0A085M110"/>
<dbReference type="Proteomes" id="UP000030764">
    <property type="component" value="Unassembled WGS sequence"/>
</dbReference>
<organism evidence="2 4">
    <name type="scientific">Trichuris suis</name>
    <name type="common">pig whipworm</name>
    <dbReference type="NCBI Taxonomy" id="68888"/>
    <lineage>
        <taxon>Eukaryota</taxon>
        <taxon>Metazoa</taxon>
        <taxon>Ecdysozoa</taxon>
        <taxon>Nematoda</taxon>
        <taxon>Enoplea</taxon>
        <taxon>Dorylaimia</taxon>
        <taxon>Trichinellida</taxon>
        <taxon>Trichuridae</taxon>
        <taxon>Trichuris</taxon>
    </lineage>
</organism>
<dbReference type="Proteomes" id="UP000030758">
    <property type="component" value="Unassembled WGS sequence"/>
</dbReference>
<keyword evidence="4" id="KW-1185">Reference proteome</keyword>
<feature type="region of interest" description="Disordered" evidence="1">
    <location>
        <begin position="68"/>
        <end position="128"/>
    </location>
</feature>
<reference evidence="2 4" key="1">
    <citation type="journal article" date="2014" name="Nat. Genet.">
        <title>Genome and transcriptome of the porcine whipworm Trichuris suis.</title>
        <authorList>
            <person name="Jex A.R."/>
            <person name="Nejsum P."/>
            <person name="Schwarz E.M."/>
            <person name="Hu L."/>
            <person name="Young N.D."/>
            <person name="Hall R.S."/>
            <person name="Korhonen P.K."/>
            <person name="Liao S."/>
            <person name="Thamsborg S."/>
            <person name="Xia J."/>
            <person name="Xu P."/>
            <person name="Wang S."/>
            <person name="Scheerlinck J.P."/>
            <person name="Hofmann A."/>
            <person name="Sternberg P.W."/>
            <person name="Wang J."/>
            <person name="Gasser R.B."/>
        </authorList>
    </citation>
    <scope>NUCLEOTIDE SEQUENCE [LARGE SCALE GENOMIC DNA]</scope>
    <source>
        <strain evidence="3">DCEP-RM93F</strain>
        <strain evidence="2">DCEP-RM93M</strain>
    </source>
</reference>
<feature type="compositionally biased region" description="Basic and acidic residues" evidence="1">
    <location>
        <begin position="68"/>
        <end position="81"/>
    </location>
</feature>
<accession>A0A085M110</accession>
<evidence type="ECO:0000313" key="2">
    <source>
        <dbReference type="EMBL" id="KFD50906.1"/>
    </source>
</evidence>
<protein>
    <submittedName>
        <fullName evidence="2">Uncharacterized protein</fullName>
    </submittedName>
</protein>
<feature type="region of interest" description="Disordered" evidence="1">
    <location>
        <begin position="1"/>
        <end position="56"/>
    </location>
</feature>
<sequence length="128" mass="14099">MSEKEDVKRSLVNQKDSHSKDAQPPEKKETTTANKDSEGSSQSTDSLTKTSVDDEYVRKIVREFMEKAKRSAELNEAKSQSEENNSSCRLFSSVKVSGTVDTGSSLDEQDTTDESVSTSDSYNASSEQ</sequence>
<proteinExistence type="predicted"/>
<feature type="compositionally biased region" description="Polar residues" evidence="1">
    <location>
        <begin position="39"/>
        <end position="50"/>
    </location>
</feature>
<evidence type="ECO:0000256" key="1">
    <source>
        <dbReference type="SAM" id="MobiDB-lite"/>
    </source>
</evidence>
<name>A0A085M110_9BILA</name>
<gene>
    <name evidence="2" type="ORF">M513_08219</name>
    <name evidence="3" type="ORF">M514_08219</name>
</gene>
<evidence type="ECO:0000313" key="4">
    <source>
        <dbReference type="Proteomes" id="UP000030764"/>
    </source>
</evidence>
<feature type="compositionally biased region" description="Basic and acidic residues" evidence="1">
    <location>
        <begin position="1"/>
        <end position="38"/>
    </location>
</feature>